<comment type="caution">
    <text evidence="1">The sequence shown here is derived from an EMBL/GenBank/DDBJ whole genome shotgun (WGS) entry which is preliminary data.</text>
</comment>
<reference evidence="1 2" key="1">
    <citation type="submission" date="2024-06" db="EMBL/GenBank/DDBJ databases">
        <title>Genome of Rhodovulum iodosum, a marine photoferrotroph.</title>
        <authorList>
            <person name="Bianchini G."/>
            <person name="Nikeleit V."/>
            <person name="Kappler A."/>
            <person name="Bryce C."/>
            <person name="Sanchez-Baracaldo P."/>
        </authorList>
    </citation>
    <scope>NUCLEOTIDE SEQUENCE [LARGE SCALE GENOMIC DNA]</scope>
    <source>
        <strain evidence="1 2">UT/N1</strain>
    </source>
</reference>
<name>A0ABV3XYB5_9RHOB</name>
<proteinExistence type="predicted"/>
<dbReference type="RefSeq" id="WP_125405072.1">
    <property type="nucleotide sequence ID" value="NZ_JBEHHI010000002.1"/>
</dbReference>
<evidence type="ECO:0000313" key="2">
    <source>
        <dbReference type="Proteomes" id="UP001560019"/>
    </source>
</evidence>
<dbReference type="Gene3D" id="3.30.2000.30">
    <property type="match status" value="1"/>
</dbReference>
<dbReference type="Proteomes" id="UP001560019">
    <property type="component" value="Unassembled WGS sequence"/>
</dbReference>
<accession>A0ABV3XYB5</accession>
<protein>
    <recommendedName>
        <fullName evidence="3">DUF3168 domain-containing protein</fullName>
    </recommendedName>
</protein>
<evidence type="ECO:0000313" key="1">
    <source>
        <dbReference type="EMBL" id="MEX5729283.1"/>
    </source>
</evidence>
<dbReference type="Pfam" id="PF11367">
    <property type="entry name" value="Tail_completion_gp17"/>
    <property type="match status" value="1"/>
</dbReference>
<organism evidence="1 2">
    <name type="scientific">Rhodovulum iodosum</name>
    <dbReference type="NCBI Taxonomy" id="68291"/>
    <lineage>
        <taxon>Bacteria</taxon>
        <taxon>Pseudomonadati</taxon>
        <taxon>Pseudomonadota</taxon>
        <taxon>Alphaproteobacteria</taxon>
        <taxon>Rhodobacterales</taxon>
        <taxon>Paracoccaceae</taxon>
        <taxon>Rhodovulum</taxon>
    </lineage>
</organism>
<gene>
    <name evidence="1" type="ORF">Ga0609869_002636</name>
</gene>
<sequence>MSYGQASALQRAVYARLAGDPALAALVGGAIYDALPPGPVPGTYVSLGAEDVRDASDMTGAGALHRFTVSVISDAAGFQAPKAAAEAVADALTGAALSLDRGHLVGLWFDRARAKRVGAGDGRRIDLRFAARVSDD</sequence>
<evidence type="ECO:0008006" key="3">
    <source>
        <dbReference type="Google" id="ProtNLM"/>
    </source>
</evidence>
<dbReference type="InterPro" id="IPR021508">
    <property type="entry name" value="Gp17-like"/>
</dbReference>
<dbReference type="InterPro" id="IPR053745">
    <property type="entry name" value="Viral_Tail_Comp_sf"/>
</dbReference>
<keyword evidence="2" id="KW-1185">Reference proteome</keyword>
<dbReference type="EMBL" id="JBEHHI010000002">
    <property type="protein sequence ID" value="MEX5729283.1"/>
    <property type="molecule type" value="Genomic_DNA"/>
</dbReference>